<keyword evidence="4 7" id="KW-0812">Transmembrane</keyword>
<keyword evidence="5 7" id="KW-1133">Transmembrane helix</keyword>
<name>A0ABR7GFN5_9FIRM</name>
<proteinExistence type="inferred from homology"/>
<comment type="caution">
    <text evidence="9">The sequence shown here is derived from an EMBL/GenBank/DDBJ whole genome shotgun (WGS) entry which is preliminary data.</text>
</comment>
<feature type="transmembrane region" description="Helical" evidence="7">
    <location>
        <begin position="90"/>
        <end position="114"/>
    </location>
</feature>
<evidence type="ECO:0000256" key="2">
    <source>
        <dbReference type="ARBA" id="ARBA00007400"/>
    </source>
</evidence>
<feature type="transmembrane region" description="Helical" evidence="7">
    <location>
        <begin position="12"/>
        <end position="34"/>
    </location>
</feature>
<evidence type="ECO:0000313" key="10">
    <source>
        <dbReference type="Proteomes" id="UP000643810"/>
    </source>
</evidence>
<keyword evidence="10" id="KW-1185">Reference proteome</keyword>
<evidence type="ECO:0000313" key="9">
    <source>
        <dbReference type="EMBL" id="MBC5686258.1"/>
    </source>
</evidence>
<feature type="transmembrane region" description="Helical" evidence="7">
    <location>
        <begin position="214"/>
        <end position="233"/>
    </location>
</feature>
<comment type="similarity">
    <text evidence="2">Belongs to the acyltransferase 3 family.</text>
</comment>
<organism evidence="9 10">
    <name type="scientific">Roseburia lenta</name>
    <dbReference type="NCBI Taxonomy" id="2763061"/>
    <lineage>
        <taxon>Bacteria</taxon>
        <taxon>Bacillati</taxon>
        <taxon>Bacillota</taxon>
        <taxon>Clostridia</taxon>
        <taxon>Lachnospirales</taxon>
        <taxon>Lachnospiraceae</taxon>
        <taxon>Roseburia</taxon>
    </lineage>
</organism>
<dbReference type="InterPro" id="IPR002656">
    <property type="entry name" value="Acyl_transf_3_dom"/>
</dbReference>
<accession>A0ABR7GFN5</accession>
<dbReference type="Pfam" id="PF01757">
    <property type="entry name" value="Acyl_transf_3"/>
    <property type="match status" value="1"/>
</dbReference>
<feature type="domain" description="Acyltransferase 3" evidence="8">
    <location>
        <begin position="7"/>
        <end position="317"/>
    </location>
</feature>
<keyword evidence="6 7" id="KW-0472">Membrane</keyword>
<dbReference type="Proteomes" id="UP000643810">
    <property type="component" value="Unassembled WGS sequence"/>
</dbReference>
<sequence>MKKKRILFIDYIRALAILMVIMCHVIDVNCLFWLGYQEMSGARQIILYTLLIFGRCGVPLFLMITGYLLLDRDYSDGKWKSFYLHKWLYLLLVTEIWFAIYEVFAVCVQGKPFVWKDFVLRLLFIEEPVLSHAWYLPVILGLYLLLPVFALVWKKLSNRGCLITVILLWALVLLLQNFAQESMAQHITYAMYMLIGGAYKRWHTALVEHKKAAYTIYSLAGIFALAGCEGYLWLQHRRGENVSLWYDHAGIVLLSLALFGFAMFLVQKNCSFVERLSQDSFGIYLIHNMIALMMMPWLSQWNSNLYLKMILTYLLVWGIAWGLVRLIGKIPYVGDWILYKRRLK</sequence>
<dbReference type="PANTHER" id="PTHR40074:SF2">
    <property type="entry name" value="O-ACETYLTRANSFERASE WECH"/>
    <property type="match status" value="1"/>
</dbReference>
<gene>
    <name evidence="9" type="ORF">H8R94_06505</name>
</gene>
<keyword evidence="9" id="KW-0012">Acyltransferase</keyword>
<dbReference type="EMBL" id="JACOPG010000002">
    <property type="protein sequence ID" value="MBC5686258.1"/>
    <property type="molecule type" value="Genomic_DNA"/>
</dbReference>
<evidence type="ECO:0000256" key="3">
    <source>
        <dbReference type="ARBA" id="ARBA00022475"/>
    </source>
</evidence>
<feature type="transmembrane region" description="Helical" evidence="7">
    <location>
        <begin position="245"/>
        <end position="266"/>
    </location>
</feature>
<reference evidence="9 10" key="1">
    <citation type="submission" date="2020-08" db="EMBL/GenBank/DDBJ databases">
        <title>Genome public.</title>
        <authorList>
            <person name="Liu C."/>
            <person name="Sun Q."/>
        </authorList>
    </citation>
    <scope>NUCLEOTIDE SEQUENCE [LARGE SCALE GENOMIC DNA]</scope>
    <source>
        <strain evidence="9 10">NSJ-9</strain>
    </source>
</reference>
<protein>
    <submittedName>
        <fullName evidence="9">Acyltransferase</fullName>
    </submittedName>
</protein>
<feature type="transmembrane region" description="Helical" evidence="7">
    <location>
        <begin position="134"/>
        <end position="153"/>
    </location>
</feature>
<keyword evidence="9" id="KW-0808">Transferase</keyword>
<dbReference type="PANTHER" id="PTHR40074">
    <property type="entry name" value="O-ACETYLTRANSFERASE WECH"/>
    <property type="match status" value="1"/>
</dbReference>
<feature type="transmembrane region" description="Helical" evidence="7">
    <location>
        <begin position="281"/>
        <end position="299"/>
    </location>
</feature>
<feature type="transmembrane region" description="Helical" evidence="7">
    <location>
        <begin position="160"/>
        <end position="178"/>
    </location>
</feature>
<evidence type="ECO:0000256" key="7">
    <source>
        <dbReference type="SAM" id="Phobius"/>
    </source>
</evidence>
<dbReference type="GO" id="GO:0016746">
    <property type="term" value="F:acyltransferase activity"/>
    <property type="evidence" value="ECO:0007669"/>
    <property type="project" value="UniProtKB-KW"/>
</dbReference>
<comment type="subcellular location">
    <subcellularLocation>
        <location evidence="1">Cell membrane</location>
        <topology evidence="1">Multi-pass membrane protein</topology>
    </subcellularLocation>
</comment>
<dbReference type="RefSeq" id="WP_186854192.1">
    <property type="nucleotide sequence ID" value="NZ_JACOPG010000002.1"/>
</dbReference>
<feature type="transmembrane region" description="Helical" evidence="7">
    <location>
        <begin position="46"/>
        <end position="70"/>
    </location>
</feature>
<evidence type="ECO:0000256" key="5">
    <source>
        <dbReference type="ARBA" id="ARBA00022989"/>
    </source>
</evidence>
<feature type="transmembrane region" description="Helical" evidence="7">
    <location>
        <begin position="184"/>
        <end position="202"/>
    </location>
</feature>
<evidence type="ECO:0000256" key="4">
    <source>
        <dbReference type="ARBA" id="ARBA00022692"/>
    </source>
</evidence>
<evidence type="ECO:0000256" key="1">
    <source>
        <dbReference type="ARBA" id="ARBA00004651"/>
    </source>
</evidence>
<feature type="transmembrane region" description="Helical" evidence="7">
    <location>
        <begin position="305"/>
        <end position="324"/>
    </location>
</feature>
<evidence type="ECO:0000256" key="6">
    <source>
        <dbReference type="ARBA" id="ARBA00023136"/>
    </source>
</evidence>
<keyword evidence="3" id="KW-1003">Cell membrane</keyword>
<evidence type="ECO:0000259" key="8">
    <source>
        <dbReference type="Pfam" id="PF01757"/>
    </source>
</evidence>